<dbReference type="GO" id="GO:0005886">
    <property type="term" value="C:plasma membrane"/>
    <property type="evidence" value="ECO:0007669"/>
    <property type="project" value="TreeGrafter"/>
</dbReference>
<keyword evidence="3 10" id="KW-0812">Transmembrane</keyword>
<reference evidence="11" key="1">
    <citation type="submission" date="2025-08" db="UniProtKB">
        <authorList>
            <consortium name="Ensembl"/>
        </authorList>
    </citation>
    <scope>IDENTIFICATION</scope>
</reference>
<dbReference type="InterPro" id="IPR008952">
    <property type="entry name" value="Tetraspanin_EC2_sf"/>
</dbReference>
<dbReference type="PROSITE" id="PS00421">
    <property type="entry name" value="TM4_1"/>
    <property type="match status" value="1"/>
</dbReference>
<comment type="subcellular location">
    <subcellularLocation>
        <location evidence="1">Lysosome membrane</location>
        <topology evidence="1">Multi-pass membrane protein</topology>
    </subcellularLocation>
    <subcellularLocation>
        <location evidence="10">Membrane</location>
        <topology evidence="10">Multi-pass membrane protein</topology>
    </subcellularLocation>
</comment>
<reference evidence="11" key="2">
    <citation type="submission" date="2025-09" db="UniProtKB">
        <authorList>
            <consortium name="Ensembl"/>
        </authorList>
    </citation>
    <scope>IDENTIFICATION</scope>
</reference>
<keyword evidence="5 10" id="KW-0472">Membrane</keyword>
<keyword evidence="4 10" id="KW-1133">Transmembrane helix</keyword>
<name>A0A3B3RS83_9TELE</name>
<dbReference type="SUPFAM" id="SSF48652">
    <property type="entry name" value="Tetraspanin"/>
    <property type="match status" value="1"/>
</dbReference>
<evidence type="ECO:0000256" key="7">
    <source>
        <dbReference type="ARBA" id="ARBA00023228"/>
    </source>
</evidence>
<evidence type="ECO:0000256" key="5">
    <source>
        <dbReference type="ARBA" id="ARBA00023136"/>
    </source>
</evidence>
<dbReference type="Gene3D" id="1.10.1450.10">
    <property type="entry name" value="Tetraspanin"/>
    <property type="match status" value="1"/>
</dbReference>
<dbReference type="PRINTS" id="PR00259">
    <property type="entry name" value="TMFOUR"/>
</dbReference>
<dbReference type="Pfam" id="PF00335">
    <property type="entry name" value="Tetraspanin"/>
    <property type="match status" value="1"/>
</dbReference>
<dbReference type="CDD" id="cd03156">
    <property type="entry name" value="uroplakin_I_like_LEL"/>
    <property type="match status" value="1"/>
</dbReference>
<evidence type="ECO:0000313" key="11">
    <source>
        <dbReference type="Ensembl" id="ENSPKIP00000020596.1"/>
    </source>
</evidence>
<dbReference type="OrthoDB" id="6134317at2759"/>
<evidence type="ECO:0000256" key="9">
    <source>
        <dbReference type="ARBA" id="ARBA00054958"/>
    </source>
</evidence>
<evidence type="ECO:0000256" key="1">
    <source>
        <dbReference type="ARBA" id="ARBA00004155"/>
    </source>
</evidence>
<organism evidence="11 12">
    <name type="scientific">Paramormyrops kingsleyae</name>
    <dbReference type="NCBI Taxonomy" id="1676925"/>
    <lineage>
        <taxon>Eukaryota</taxon>
        <taxon>Metazoa</taxon>
        <taxon>Chordata</taxon>
        <taxon>Craniata</taxon>
        <taxon>Vertebrata</taxon>
        <taxon>Euteleostomi</taxon>
        <taxon>Actinopterygii</taxon>
        <taxon>Neopterygii</taxon>
        <taxon>Teleostei</taxon>
        <taxon>Osteoglossocephala</taxon>
        <taxon>Osteoglossomorpha</taxon>
        <taxon>Osteoglossiformes</taxon>
        <taxon>Mormyridae</taxon>
        <taxon>Paramormyrops</taxon>
    </lineage>
</organism>
<evidence type="ECO:0000256" key="2">
    <source>
        <dbReference type="ARBA" id="ARBA00006840"/>
    </source>
</evidence>
<evidence type="ECO:0000256" key="6">
    <source>
        <dbReference type="ARBA" id="ARBA00023180"/>
    </source>
</evidence>
<feature type="transmembrane region" description="Helical" evidence="10">
    <location>
        <begin position="53"/>
        <end position="73"/>
    </location>
</feature>
<feature type="transmembrane region" description="Helical" evidence="10">
    <location>
        <begin position="209"/>
        <end position="233"/>
    </location>
</feature>
<dbReference type="GO" id="GO:0005765">
    <property type="term" value="C:lysosomal membrane"/>
    <property type="evidence" value="ECO:0007669"/>
    <property type="project" value="UniProtKB-SubCell"/>
</dbReference>
<evidence type="ECO:0000256" key="10">
    <source>
        <dbReference type="RuleBase" id="RU361218"/>
    </source>
</evidence>
<dbReference type="InterPro" id="IPR000301">
    <property type="entry name" value="Tetraspanin_animals"/>
</dbReference>
<dbReference type="Proteomes" id="UP000261540">
    <property type="component" value="Unplaced"/>
</dbReference>
<evidence type="ECO:0000256" key="4">
    <source>
        <dbReference type="ARBA" id="ARBA00022989"/>
    </source>
</evidence>
<keyword evidence="7" id="KW-0458">Lysosome</keyword>
<evidence type="ECO:0000256" key="8">
    <source>
        <dbReference type="ARBA" id="ARBA00046464"/>
    </source>
</evidence>
<evidence type="ECO:0000256" key="3">
    <source>
        <dbReference type="ARBA" id="ARBA00022692"/>
    </source>
</evidence>
<keyword evidence="12" id="KW-1185">Reference proteome</keyword>
<dbReference type="PIRSF" id="PIRSF002419">
    <property type="entry name" value="Tetraspanin"/>
    <property type="match status" value="1"/>
</dbReference>
<dbReference type="PANTHER" id="PTHR19282:SF216">
    <property type="entry name" value="TETRASPANIN-1"/>
    <property type="match status" value="1"/>
</dbReference>
<accession>A0A3B3RS83</accession>
<comment type="function">
    <text evidence="9">Structural component of specialized membrane microdomains known as tetraspanin-enriched microdomains (TERMs), which act as platforms for receptor clustering and signaling. Participates thereby in diverse biological functions such as cell signal transduction, adhesion, migration and protein trafficking. Regulates neuronal differentiation in response to NGF by facilitating NGF-mediated activation of NTRK1/TRKA receptor tyrosine kinase and subsequent downstream signaling pathways. Plays a role in the inhibition of TNFalpha-induced apoptosis. Mechanistically, inhibits the NF-kappa-B signaling pathway by blocking phosphorylation of CHUK. Also promotes the stability of the thiamine transporter 1/SLC19A2 in intestinal epithelial cells leading to an increase of thiamine uptake process.</text>
</comment>
<dbReference type="InterPro" id="IPR018499">
    <property type="entry name" value="Tetraspanin/Peripherin"/>
</dbReference>
<dbReference type="InterPro" id="IPR018503">
    <property type="entry name" value="Tetraspanin_CS"/>
</dbReference>
<evidence type="ECO:0000313" key="12">
    <source>
        <dbReference type="Proteomes" id="UP000261540"/>
    </source>
</evidence>
<proteinExistence type="inferred from homology"/>
<dbReference type="GeneTree" id="ENSGT00940000158851"/>
<comment type="subunit">
    <text evidence="8">Interacts with SLC19A2. Interacts with NTRK1/TRKA.</text>
</comment>
<feature type="transmembrane region" description="Helical" evidence="10">
    <location>
        <begin position="85"/>
        <end position="111"/>
    </location>
</feature>
<feature type="transmembrane region" description="Helical" evidence="10">
    <location>
        <begin position="12"/>
        <end position="33"/>
    </location>
</feature>
<dbReference type="AlphaFoldDB" id="A0A3B3RS83"/>
<keyword evidence="6" id="KW-0325">Glycoprotein</keyword>
<dbReference type="Ensembl" id="ENSPKIT00000001214.1">
    <property type="protein sequence ID" value="ENSPKIP00000020596.1"/>
    <property type="gene ID" value="ENSPKIG00000005313.1"/>
</dbReference>
<sequence length="240" mass="25915">MGCFTFIKVMMILFNLLIFLGGAGLLAVGIWVSVDGNSFLKVLGPFANQATQFVNVGYFCIVIGAVLVILGFFGCCGAMKESKCLLILFFSVILIIFIAEIAAAVVALVYASFAQSILQAWAEPELQNQYGNNAVVTQIWNDTMTSLNCCGFNNYTDFMNSTYYNTNRKSFPPPCCNNTTPCTLTLAQQTNVGGCYKQLLGTLKKNANVVGGVAAAIGAVELASMVVSMYLYCHMDKTGH</sequence>
<comment type="similarity">
    <text evidence="2 10">Belongs to the tetraspanin (TM4SF) family.</text>
</comment>
<protein>
    <recommendedName>
        <fullName evidence="10">Tetraspanin</fullName>
    </recommendedName>
</protein>
<dbReference type="PANTHER" id="PTHR19282">
    <property type="entry name" value="TETRASPANIN"/>
    <property type="match status" value="1"/>
</dbReference>